<dbReference type="SUPFAM" id="SSF56601">
    <property type="entry name" value="beta-lactamase/transpeptidase-like"/>
    <property type="match status" value="1"/>
</dbReference>
<keyword evidence="4" id="KW-1185">Reference proteome</keyword>
<evidence type="ECO:0000259" key="2">
    <source>
        <dbReference type="Pfam" id="PF13354"/>
    </source>
</evidence>
<protein>
    <submittedName>
        <fullName evidence="3">Serine hydrolase</fullName>
    </submittedName>
</protein>
<feature type="domain" description="Beta-lactamase class A catalytic" evidence="2">
    <location>
        <begin position="105"/>
        <end position="326"/>
    </location>
</feature>
<dbReference type="Gene3D" id="3.40.710.10">
    <property type="entry name" value="DD-peptidase/beta-lactamase superfamily"/>
    <property type="match status" value="1"/>
</dbReference>
<evidence type="ECO:0000313" key="4">
    <source>
        <dbReference type="Proteomes" id="UP001304461"/>
    </source>
</evidence>
<feature type="transmembrane region" description="Helical" evidence="1">
    <location>
        <begin position="20"/>
        <end position="39"/>
    </location>
</feature>
<proteinExistence type="predicted"/>
<dbReference type="GO" id="GO:0016787">
    <property type="term" value="F:hydrolase activity"/>
    <property type="evidence" value="ECO:0007669"/>
    <property type="project" value="UniProtKB-KW"/>
</dbReference>
<evidence type="ECO:0000313" key="3">
    <source>
        <dbReference type="EMBL" id="MEA5391115.1"/>
    </source>
</evidence>
<dbReference type="PANTHER" id="PTHR35333">
    <property type="entry name" value="BETA-LACTAMASE"/>
    <property type="match status" value="1"/>
</dbReference>
<gene>
    <name evidence="3" type="ORF">VB738_07545</name>
</gene>
<name>A0ABU5RTS4_9CYAN</name>
<keyword evidence="3" id="KW-0378">Hydrolase</keyword>
<accession>A0ABU5RTS4</accession>
<keyword evidence="1" id="KW-0472">Membrane</keyword>
<reference evidence="3 4" key="1">
    <citation type="submission" date="2023-12" db="EMBL/GenBank/DDBJ databases">
        <title>Baltic Sea Cyanobacteria.</title>
        <authorList>
            <person name="Delbaje E."/>
            <person name="Fewer D.P."/>
            <person name="Shishido T.K."/>
        </authorList>
    </citation>
    <scope>NUCLEOTIDE SEQUENCE [LARGE SCALE GENOMIC DNA]</scope>
    <source>
        <strain evidence="3 4">UHCC 0139</strain>
    </source>
</reference>
<organism evidence="3 4">
    <name type="scientific">Cyanobium gracile UHCC 0139</name>
    <dbReference type="NCBI Taxonomy" id="3110308"/>
    <lineage>
        <taxon>Bacteria</taxon>
        <taxon>Bacillati</taxon>
        <taxon>Cyanobacteriota</taxon>
        <taxon>Cyanophyceae</taxon>
        <taxon>Synechococcales</taxon>
        <taxon>Prochlorococcaceae</taxon>
        <taxon>Cyanobium</taxon>
    </lineage>
</organism>
<dbReference type="Proteomes" id="UP001304461">
    <property type="component" value="Unassembled WGS sequence"/>
</dbReference>
<keyword evidence="1" id="KW-0812">Transmembrane</keyword>
<dbReference type="Pfam" id="PF13354">
    <property type="entry name" value="Beta-lactamase2"/>
    <property type="match status" value="1"/>
</dbReference>
<dbReference type="InterPro" id="IPR012338">
    <property type="entry name" value="Beta-lactam/transpept-like"/>
</dbReference>
<dbReference type="InterPro" id="IPR045155">
    <property type="entry name" value="Beta-lactam_cat"/>
</dbReference>
<evidence type="ECO:0000256" key="1">
    <source>
        <dbReference type="SAM" id="Phobius"/>
    </source>
</evidence>
<dbReference type="EMBL" id="JAYGHX010000003">
    <property type="protein sequence ID" value="MEA5391115.1"/>
    <property type="molecule type" value="Genomic_DNA"/>
</dbReference>
<dbReference type="InterPro" id="IPR000871">
    <property type="entry name" value="Beta-lactam_class-A"/>
</dbReference>
<comment type="caution">
    <text evidence="3">The sequence shown here is derived from an EMBL/GenBank/DDBJ whole genome shotgun (WGS) entry which is preliminary data.</text>
</comment>
<dbReference type="PANTHER" id="PTHR35333:SF4">
    <property type="entry name" value="SLR0121 PROTEIN"/>
    <property type="match status" value="1"/>
</dbReference>
<sequence>MSAGRPSRPRSNPWLRPVGLVLRLIVLGVGLGVIVGTALKLMAPRLVQGALGTPAPAAPAAKRPGTGPMALGRFEPRQELVGLSQQWARLAAAQKGLTASGFLLVLDDGRFAQLQPDLPLSAASSIKVPILLVGLEDLDGGKLRWNEPMPLTKEVVGGGAGWMANKPLGTRFPFFEAATEMIRVSDNTATNLLIRRLGGKTALNTRFRSLGLTATAVNNWLPDLDGTNTTSSRDLARSIALVDTGDKLTPRARDLFREIMATSRTNTLIPLGLLMGLGKDSSDPDSELLPEGITVYNKTGDIGIAYSDTALIQLPNGQRAVLAVMVKGPFNDPRSAELIRAMAGAVTKTLVKR</sequence>
<dbReference type="RefSeq" id="WP_323305153.1">
    <property type="nucleotide sequence ID" value="NZ_JAYGHX010000003.1"/>
</dbReference>
<keyword evidence="1" id="KW-1133">Transmembrane helix</keyword>